<dbReference type="CDD" id="cd00104">
    <property type="entry name" value="KAZAL_FS"/>
    <property type="match status" value="1"/>
</dbReference>
<evidence type="ECO:0000256" key="2">
    <source>
        <dbReference type="ARBA" id="ARBA00022900"/>
    </source>
</evidence>
<keyword evidence="3" id="KW-1015">Disulfide bond</keyword>
<dbReference type="GO" id="GO:0005576">
    <property type="term" value="C:extracellular region"/>
    <property type="evidence" value="ECO:0007669"/>
    <property type="project" value="TreeGrafter"/>
</dbReference>
<protein>
    <submittedName>
        <fullName evidence="6">Uncharacterized protein LOC109487476</fullName>
    </submittedName>
</protein>
<evidence type="ECO:0000256" key="3">
    <source>
        <dbReference type="ARBA" id="ARBA00023157"/>
    </source>
</evidence>
<dbReference type="AlphaFoldDB" id="A0A6P5A131"/>
<dbReference type="GeneID" id="109487476"/>
<feature type="domain" description="Kazal-like" evidence="4">
    <location>
        <begin position="231"/>
        <end position="278"/>
    </location>
</feature>
<keyword evidence="1" id="KW-0646">Protease inhibitor</keyword>
<dbReference type="PROSITE" id="PS51465">
    <property type="entry name" value="KAZAL_2"/>
    <property type="match status" value="1"/>
</dbReference>
<dbReference type="InterPro" id="IPR036058">
    <property type="entry name" value="Kazal_dom_sf"/>
</dbReference>
<keyword evidence="5" id="KW-1185">Reference proteome</keyword>
<reference evidence="6" key="1">
    <citation type="submission" date="2025-08" db="UniProtKB">
        <authorList>
            <consortium name="RefSeq"/>
        </authorList>
    </citation>
    <scope>IDENTIFICATION</scope>
    <source>
        <tissue evidence="6">Gonad</tissue>
    </source>
</reference>
<evidence type="ECO:0000259" key="4">
    <source>
        <dbReference type="PROSITE" id="PS51465"/>
    </source>
</evidence>
<dbReference type="Proteomes" id="UP000515135">
    <property type="component" value="Unplaced"/>
</dbReference>
<dbReference type="PANTHER" id="PTHR10913">
    <property type="entry name" value="FOLLISTATIN-RELATED"/>
    <property type="match status" value="1"/>
</dbReference>
<dbReference type="PANTHER" id="PTHR10913:SF45">
    <property type="entry name" value="FOLLISTATIN, ISOFORM A-RELATED"/>
    <property type="match status" value="1"/>
</dbReference>
<organism evidence="5 6">
    <name type="scientific">Branchiostoma belcheri</name>
    <name type="common">Amphioxus</name>
    <dbReference type="NCBI Taxonomy" id="7741"/>
    <lineage>
        <taxon>Eukaryota</taxon>
        <taxon>Metazoa</taxon>
        <taxon>Chordata</taxon>
        <taxon>Cephalochordata</taxon>
        <taxon>Leptocardii</taxon>
        <taxon>Amphioxiformes</taxon>
        <taxon>Branchiostomatidae</taxon>
        <taxon>Branchiostoma</taxon>
    </lineage>
</organism>
<gene>
    <name evidence="6" type="primary">LOC109487476</name>
</gene>
<evidence type="ECO:0000313" key="6">
    <source>
        <dbReference type="RefSeq" id="XP_019647025.1"/>
    </source>
</evidence>
<keyword evidence="2" id="KW-0722">Serine protease inhibitor</keyword>
<dbReference type="SUPFAM" id="SSF100895">
    <property type="entry name" value="Kazal-type serine protease inhibitors"/>
    <property type="match status" value="1"/>
</dbReference>
<dbReference type="Gene3D" id="3.30.60.30">
    <property type="match status" value="1"/>
</dbReference>
<dbReference type="SMART" id="SM00280">
    <property type="entry name" value="KAZAL"/>
    <property type="match status" value="1"/>
</dbReference>
<dbReference type="RefSeq" id="XP_019647025.1">
    <property type="nucleotide sequence ID" value="XM_019791466.1"/>
</dbReference>
<dbReference type="Pfam" id="PF07648">
    <property type="entry name" value="Kazal_2"/>
    <property type="match status" value="1"/>
</dbReference>
<dbReference type="GO" id="GO:0030154">
    <property type="term" value="P:cell differentiation"/>
    <property type="evidence" value="ECO:0007669"/>
    <property type="project" value="TreeGrafter"/>
</dbReference>
<evidence type="ECO:0000256" key="1">
    <source>
        <dbReference type="ARBA" id="ARBA00022690"/>
    </source>
</evidence>
<dbReference type="InterPro" id="IPR002350">
    <property type="entry name" value="Kazal_dom"/>
</dbReference>
<proteinExistence type="predicted"/>
<name>A0A6P5A131_BRABE</name>
<evidence type="ECO:0000313" key="5">
    <source>
        <dbReference type="Proteomes" id="UP000515135"/>
    </source>
</evidence>
<dbReference type="OrthoDB" id="88467at2759"/>
<sequence>MFQLIRVCARVGGEPFYFVYVNVSSPIVIDLLLHNYWRQYPGDADYVSVWRITPLAHYDAFMATTLGIKDSEVLTQFRGGVHRGELYMLEIHVMDSDVSLSKLSEEWVKELQQTAEEREDPAKDNFIHPFKVVGKTRGVFLVSSASNAAMDRRLYTLPRFQAYSDAIEVWAFNVLPFSEYEQEIHYQPDHRLAPCPLVDSSRPRTAGSRSARTSGICRYGGVRNPLTGKCFCADTCSQEVDPVCGSDGEEYDNLCQLQVAACRQQKTIDALGQPPCGGMKYSGFLYMLEISVRPTAERSTLQIGRNIRDSFQQALQDPRDQLLYMMKVNGEPTFQT</sequence>
<accession>A0A6P5A131</accession>
<dbReference type="KEGG" id="bbel:109487476"/>
<dbReference type="InterPro" id="IPR050653">
    <property type="entry name" value="Prot_Inhib_GrowthFact_Antg"/>
</dbReference>